<gene>
    <name evidence="2" type="ORF">EDD72_11724</name>
</gene>
<dbReference type="EMBL" id="SMAB01000017">
    <property type="protein sequence ID" value="TCS80357.1"/>
    <property type="molecule type" value="Genomic_DNA"/>
</dbReference>
<sequence length="300" mass="34889">MITCLLLANHNESKWEYKGEIYSVKSGQFVTSLESLKKHCASDVTIQNIRTALKKLETWGFLTNESTKEGRLITIVNWEFYQSGEDITNKETNKELTKINEENKHQKSKIGQISTSKSTNELTNILDTTNPIKSTVCKNGDVLINKETNKETNKELTKNQQRASKNLTTNKNNSKNDSKNDKNIKNIYAEQVQQVFDFYLETFEGFFKTYSLTKERKAKIEARLKEGYTVEQIKTAIRNIRQSSFHCGENDRNKFYADITFVCRNASKLEEWINYNAKQKQDKNKVIDYYEAAKKTKYGW</sequence>
<organism evidence="2 3">
    <name type="scientific">Tepidibacillus fermentans</name>
    <dbReference type="NCBI Taxonomy" id="1281767"/>
    <lineage>
        <taxon>Bacteria</taxon>
        <taxon>Bacillati</taxon>
        <taxon>Bacillota</taxon>
        <taxon>Bacilli</taxon>
        <taxon>Bacillales</taxon>
        <taxon>Bacillaceae</taxon>
        <taxon>Tepidibacillus</taxon>
    </lineage>
</organism>
<feature type="region of interest" description="Disordered" evidence="1">
    <location>
        <begin position="149"/>
        <end position="182"/>
    </location>
</feature>
<accession>A0A4R3KBC4</accession>
<dbReference type="AlphaFoldDB" id="A0A4R3KBC4"/>
<protein>
    <submittedName>
        <fullName evidence="2">Uncharacterized protein</fullName>
    </submittedName>
</protein>
<dbReference type="Proteomes" id="UP000295788">
    <property type="component" value="Unassembled WGS sequence"/>
</dbReference>
<comment type="caution">
    <text evidence="2">The sequence shown here is derived from an EMBL/GenBank/DDBJ whole genome shotgun (WGS) entry which is preliminary data.</text>
</comment>
<name>A0A4R3KBC4_9BACI</name>
<evidence type="ECO:0000313" key="3">
    <source>
        <dbReference type="Proteomes" id="UP000295788"/>
    </source>
</evidence>
<reference evidence="2 3" key="1">
    <citation type="submission" date="2019-03" db="EMBL/GenBank/DDBJ databases">
        <title>Genomic Encyclopedia of Type Strains, Phase IV (KMG-IV): sequencing the most valuable type-strain genomes for metagenomic binning, comparative biology and taxonomic classification.</title>
        <authorList>
            <person name="Goeker M."/>
        </authorList>
    </citation>
    <scope>NUCLEOTIDE SEQUENCE [LARGE SCALE GENOMIC DNA]</scope>
    <source>
        <strain evidence="2 3">DSM 23802</strain>
    </source>
</reference>
<keyword evidence="3" id="KW-1185">Reference proteome</keyword>
<evidence type="ECO:0000256" key="1">
    <source>
        <dbReference type="SAM" id="MobiDB-lite"/>
    </source>
</evidence>
<proteinExistence type="predicted"/>
<evidence type="ECO:0000313" key="2">
    <source>
        <dbReference type="EMBL" id="TCS80357.1"/>
    </source>
</evidence>